<accession>A0AAJ5WE02</accession>
<protein>
    <submittedName>
        <fullName evidence="1">Uncharacterized protein</fullName>
    </submittedName>
</protein>
<organism evidence="1 2">
    <name type="scientific">Candidatus Pedobacter colombiensis</name>
    <dbReference type="NCBI Taxonomy" id="3121371"/>
    <lineage>
        <taxon>Bacteria</taxon>
        <taxon>Pseudomonadati</taxon>
        <taxon>Bacteroidota</taxon>
        <taxon>Sphingobacteriia</taxon>
        <taxon>Sphingobacteriales</taxon>
        <taxon>Sphingobacteriaceae</taxon>
        <taxon>Pedobacter</taxon>
    </lineage>
</organism>
<evidence type="ECO:0000313" key="1">
    <source>
        <dbReference type="EMBL" id="WEK20907.1"/>
    </source>
</evidence>
<gene>
    <name evidence="1" type="ORF">P0Y49_07125</name>
</gene>
<proteinExistence type="predicted"/>
<sequence>MKKLIQPGLFFLACFFLICCKKNSAEKPVDTSYEVEYNITPLTNAFTKITYTDQTGTTIVINDITQFPGGVKKIKVLNKPFTAKMSVDINNQAPTAFSSVLSISVNGEVKKVQPISVPAFMTSTGIAEFTVN</sequence>
<evidence type="ECO:0000313" key="2">
    <source>
        <dbReference type="Proteomes" id="UP001214530"/>
    </source>
</evidence>
<dbReference type="AlphaFoldDB" id="A0AAJ5WE02"/>
<reference evidence="1" key="1">
    <citation type="submission" date="2023-03" db="EMBL/GenBank/DDBJ databases">
        <title>Andean soil-derived lignocellulolytic bacterial consortium as a source of novel taxa and putative plastic-active enzymes.</title>
        <authorList>
            <person name="Diaz-Garcia L."/>
            <person name="Chuvochina M."/>
            <person name="Feuerriegel G."/>
            <person name="Bunk B."/>
            <person name="Sproer C."/>
            <person name="Streit W.R."/>
            <person name="Rodriguez L.M."/>
            <person name="Overmann J."/>
            <person name="Jimenez D.J."/>
        </authorList>
    </citation>
    <scope>NUCLEOTIDE SEQUENCE</scope>
    <source>
        <strain evidence="1">MAG 3858</strain>
    </source>
</reference>
<dbReference type="EMBL" id="CP119313">
    <property type="protein sequence ID" value="WEK20907.1"/>
    <property type="molecule type" value="Genomic_DNA"/>
</dbReference>
<dbReference type="Proteomes" id="UP001214530">
    <property type="component" value="Chromosome"/>
</dbReference>
<name>A0AAJ5WE02_9SPHI</name>